<sequence length="400" mass="43692">MAFSKFLRFFVCGDKKDVGDLPPPTPIEFAIEGKNPEKSNDSFDSEPEFAKDDEEKTPLKVDVKPIRKNRVLVVASKGTYGFSEEPFPEFAHDKEVVISNHATGLNPIDYKSVDYNFCLPEFPWVTGREMAGVVEAVGSAVTDVKVGDHVWTSTYYRDRRAGCFQQYVTVPAHTVLPLPSNLSFDHAACLGVAGLTAAMTLWRWLEVPITPQPSSSEAEYLLLWGGSTVTGQFAIQIATRCGLKVIAVTSSKTQFLAQSLGAHHVVARDGKTEAEIVAEIRSIAGDNIIKAIDLVGTKTANFCMEAMSTSKQGIFAPLAMISSKAMIPTNIRAEAVEMKQFVLNEESRMYALELNRLVEMGAIKLPDIHVLEGGLAVVTDGLERLKGGDMAGKKMVVKMV</sequence>
<dbReference type="GO" id="GO:0016651">
    <property type="term" value="F:oxidoreductase activity, acting on NAD(P)H"/>
    <property type="evidence" value="ECO:0007669"/>
    <property type="project" value="InterPro"/>
</dbReference>
<proteinExistence type="inferred from homology"/>
<accession>A0A2J6TMX4</accession>
<dbReference type="InterPro" id="IPR047122">
    <property type="entry name" value="Trans-enoyl_RdTase-like"/>
</dbReference>
<dbReference type="InterPro" id="IPR013154">
    <property type="entry name" value="ADH-like_N"/>
</dbReference>
<reference evidence="5 6" key="1">
    <citation type="submission" date="2016-04" db="EMBL/GenBank/DDBJ databases">
        <title>A degradative enzymes factory behind the ericoid mycorrhizal symbiosis.</title>
        <authorList>
            <consortium name="DOE Joint Genome Institute"/>
            <person name="Martino E."/>
            <person name="Morin E."/>
            <person name="Grelet G."/>
            <person name="Kuo A."/>
            <person name="Kohler A."/>
            <person name="Daghino S."/>
            <person name="Barry K."/>
            <person name="Choi C."/>
            <person name="Cichocki N."/>
            <person name="Clum A."/>
            <person name="Copeland A."/>
            <person name="Hainaut M."/>
            <person name="Haridas S."/>
            <person name="Labutti K."/>
            <person name="Lindquist E."/>
            <person name="Lipzen A."/>
            <person name="Khouja H.-R."/>
            <person name="Murat C."/>
            <person name="Ohm R."/>
            <person name="Olson A."/>
            <person name="Spatafora J."/>
            <person name="Veneault-Fourrey C."/>
            <person name="Henrissat B."/>
            <person name="Grigoriev I."/>
            <person name="Martin F."/>
            <person name="Perotto S."/>
        </authorList>
    </citation>
    <scope>NUCLEOTIDE SEQUENCE [LARGE SCALE GENOMIC DNA]</scope>
    <source>
        <strain evidence="5 6">E</strain>
    </source>
</reference>
<dbReference type="InterPro" id="IPR036291">
    <property type="entry name" value="NAD(P)-bd_dom_sf"/>
</dbReference>
<gene>
    <name evidence="5" type="ORF">K444DRAFT_583231</name>
</gene>
<dbReference type="CDD" id="cd08249">
    <property type="entry name" value="enoyl_reductase_like"/>
    <property type="match status" value="1"/>
</dbReference>
<dbReference type="PANTHER" id="PTHR45348:SF2">
    <property type="entry name" value="ZINC-TYPE ALCOHOL DEHYDROGENASE-LIKE PROTEIN C2E1P3.01"/>
    <property type="match status" value="1"/>
</dbReference>
<dbReference type="STRING" id="1095630.A0A2J6TMX4"/>
<dbReference type="SUPFAM" id="SSF50129">
    <property type="entry name" value="GroES-like"/>
    <property type="match status" value="1"/>
</dbReference>
<dbReference type="InterPro" id="IPR020843">
    <property type="entry name" value="ER"/>
</dbReference>
<dbReference type="InterPro" id="IPR013149">
    <property type="entry name" value="ADH-like_C"/>
</dbReference>
<comment type="similarity">
    <text evidence="1">Belongs to the zinc-containing alcohol dehydrogenase family.</text>
</comment>
<evidence type="ECO:0000256" key="2">
    <source>
        <dbReference type="ARBA" id="ARBA00023002"/>
    </source>
</evidence>
<dbReference type="Gene3D" id="3.90.180.10">
    <property type="entry name" value="Medium-chain alcohol dehydrogenases, catalytic domain"/>
    <property type="match status" value="1"/>
</dbReference>
<feature type="domain" description="Enoyl reductase (ER)" evidence="4">
    <location>
        <begin position="78"/>
        <end position="396"/>
    </location>
</feature>
<keyword evidence="2" id="KW-0560">Oxidoreductase</keyword>
<evidence type="ECO:0000256" key="3">
    <source>
        <dbReference type="SAM" id="MobiDB-lite"/>
    </source>
</evidence>
<keyword evidence="6" id="KW-1185">Reference proteome</keyword>
<name>A0A2J6TMX4_9HELO</name>
<feature type="region of interest" description="Disordered" evidence="3">
    <location>
        <begin position="22"/>
        <end position="56"/>
    </location>
</feature>
<organism evidence="5 6">
    <name type="scientific">Hyaloscypha bicolor E</name>
    <dbReference type="NCBI Taxonomy" id="1095630"/>
    <lineage>
        <taxon>Eukaryota</taxon>
        <taxon>Fungi</taxon>
        <taxon>Dikarya</taxon>
        <taxon>Ascomycota</taxon>
        <taxon>Pezizomycotina</taxon>
        <taxon>Leotiomycetes</taxon>
        <taxon>Helotiales</taxon>
        <taxon>Hyaloscyphaceae</taxon>
        <taxon>Hyaloscypha</taxon>
        <taxon>Hyaloscypha bicolor</taxon>
    </lineage>
</organism>
<dbReference type="OrthoDB" id="10257049at2759"/>
<dbReference type="RefSeq" id="XP_024741261.1">
    <property type="nucleotide sequence ID" value="XM_024877821.1"/>
</dbReference>
<dbReference type="AlphaFoldDB" id="A0A2J6TMX4"/>
<dbReference type="SMART" id="SM00829">
    <property type="entry name" value="PKS_ER"/>
    <property type="match status" value="1"/>
</dbReference>
<dbReference type="Proteomes" id="UP000235371">
    <property type="component" value="Unassembled WGS sequence"/>
</dbReference>
<dbReference type="Pfam" id="PF00107">
    <property type="entry name" value="ADH_zinc_N"/>
    <property type="match status" value="1"/>
</dbReference>
<dbReference type="InterPro" id="IPR011032">
    <property type="entry name" value="GroES-like_sf"/>
</dbReference>
<dbReference type="EMBL" id="KZ613765">
    <property type="protein sequence ID" value="PMD64357.1"/>
    <property type="molecule type" value="Genomic_DNA"/>
</dbReference>
<dbReference type="PANTHER" id="PTHR45348">
    <property type="entry name" value="HYPOTHETICAL OXIDOREDUCTASE (EUROFUNG)"/>
    <property type="match status" value="1"/>
</dbReference>
<evidence type="ECO:0000313" key="5">
    <source>
        <dbReference type="EMBL" id="PMD64357.1"/>
    </source>
</evidence>
<evidence type="ECO:0000259" key="4">
    <source>
        <dbReference type="SMART" id="SM00829"/>
    </source>
</evidence>
<evidence type="ECO:0000256" key="1">
    <source>
        <dbReference type="ARBA" id="ARBA00008072"/>
    </source>
</evidence>
<dbReference type="SUPFAM" id="SSF51735">
    <property type="entry name" value="NAD(P)-binding Rossmann-fold domains"/>
    <property type="match status" value="1"/>
</dbReference>
<evidence type="ECO:0000313" key="6">
    <source>
        <dbReference type="Proteomes" id="UP000235371"/>
    </source>
</evidence>
<dbReference type="InParanoid" id="A0A2J6TMX4"/>
<dbReference type="Pfam" id="PF08240">
    <property type="entry name" value="ADH_N"/>
    <property type="match status" value="1"/>
</dbReference>
<dbReference type="Gene3D" id="3.40.50.720">
    <property type="entry name" value="NAD(P)-binding Rossmann-like Domain"/>
    <property type="match status" value="1"/>
</dbReference>
<dbReference type="GeneID" id="36585898"/>
<protein>
    <submittedName>
        <fullName evidence="5">GroES-like protein</fullName>
    </submittedName>
</protein>